<name>A0A0V0QMN2_PSEPJ</name>
<feature type="region of interest" description="Disordered" evidence="1">
    <location>
        <begin position="142"/>
        <end position="161"/>
    </location>
</feature>
<proteinExistence type="predicted"/>
<dbReference type="AlphaFoldDB" id="A0A0V0QMN2"/>
<organism evidence="2 3">
    <name type="scientific">Pseudocohnilembus persalinus</name>
    <name type="common">Ciliate</name>
    <dbReference type="NCBI Taxonomy" id="266149"/>
    <lineage>
        <taxon>Eukaryota</taxon>
        <taxon>Sar</taxon>
        <taxon>Alveolata</taxon>
        <taxon>Ciliophora</taxon>
        <taxon>Intramacronucleata</taxon>
        <taxon>Oligohymenophorea</taxon>
        <taxon>Scuticociliatia</taxon>
        <taxon>Philasterida</taxon>
        <taxon>Pseudocohnilembidae</taxon>
        <taxon>Pseudocohnilembus</taxon>
    </lineage>
</organism>
<evidence type="ECO:0000313" key="2">
    <source>
        <dbReference type="EMBL" id="KRX03518.1"/>
    </source>
</evidence>
<reference evidence="2 3" key="1">
    <citation type="journal article" date="2015" name="Sci. Rep.">
        <title>Genome of the facultative scuticociliatosis pathogen Pseudocohnilembus persalinus provides insight into its virulence through horizontal gene transfer.</title>
        <authorList>
            <person name="Xiong J."/>
            <person name="Wang G."/>
            <person name="Cheng J."/>
            <person name="Tian M."/>
            <person name="Pan X."/>
            <person name="Warren A."/>
            <person name="Jiang C."/>
            <person name="Yuan D."/>
            <person name="Miao W."/>
        </authorList>
    </citation>
    <scope>NUCLEOTIDE SEQUENCE [LARGE SCALE GENOMIC DNA]</scope>
    <source>
        <strain evidence="2">36N120E</strain>
    </source>
</reference>
<comment type="caution">
    <text evidence="2">The sequence shown here is derived from an EMBL/GenBank/DDBJ whole genome shotgun (WGS) entry which is preliminary data.</text>
</comment>
<evidence type="ECO:0000256" key="1">
    <source>
        <dbReference type="SAM" id="MobiDB-lite"/>
    </source>
</evidence>
<keyword evidence="3" id="KW-1185">Reference proteome</keyword>
<evidence type="ECO:0000313" key="3">
    <source>
        <dbReference type="Proteomes" id="UP000054937"/>
    </source>
</evidence>
<accession>A0A0V0QMN2</accession>
<dbReference type="Proteomes" id="UP000054937">
    <property type="component" value="Unassembled WGS sequence"/>
</dbReference>
<gene>
    <name evidence="2" type="ORF">PPERSA_02897</name>
</gene>
<dbReference type="InParanoid" id="A0A0V0QMN2"/>
<dbReference type="EMBL" id="LDAU01000131">
    <property type="protein sequence ID" value="KRX03518.1"/>
    <property type="molecule type" value="Genomic_DNA"/>
</dbReference>
<protein>
    <submittedName>
        <fullName evidence="2">Uncharacterized protein</fullName>
    </submittedName>
</protein>
<sequence>MQELQELEKEQKETQKQSDVIQQQQIFKNDFQQENKILNEKNAERQIQKQNNVLCGLISDDVSDNSSQDSFFIDIKENEQIINSDIYEKQGKIQEKDENVQMNESNIQLDESFDLFKIDGFSPVKTSQKQHIQDNLPSELNKSFHSSVTDHEKSIAQTLGI</sequence>